<dbReference type="InterPro" id="IPR028082">
    <property type="entry name" value="Peripla_BP_I"/>
</dbReference>
<dbReference type="InterPro" id="IPR019546">
    <property type="entry name" value="TAT_signal_bac_arc"/>
</dbReference>
<dbReference type="InterPro" id="IPR000709">
    <property type="entry name" value="Leu_Ile_Val-bd"/>
</dbReference>
<evidence type="ECO:0000256" key="3">
    <source>
        <dbReference type="ARBA" id="ARBA00022729"/>
    </source>
</evidence>
<dbReference type="InterPro" id="IPR006311">
    <property type="entry name" value="TAT_signal"/>
</dbReference>
<evidence type="ECO:0000256" key="2">
    <source>
        <dbReference type="ARBA" id="ARBA00022448"/>
    </source>
</evidence>
<dbReference type="PRINTS" id="PR00337">
    <property type="entry name" value="LEUILEVALBP"/>
</dbReference>
<dbReference type="Proteomes" id="UP000198615">
    <property type="component" value="Unassembled WGS sequence"/>
</dbReference>
<organism evidence="6 7">
    <name type="scientific">Thalassobaculum litoreum DSM 18839</name>
    <dbReference type="NCBI Taxonomy" id="1123362"/>
    <lineage>
        <taxon>Bacteria</taxon>
        <taxon>Pseudomonadati</taxon>
        <taxon>Pseudomonadota</taxon>
        <taxon>Alphaproteobacteria</taxon>
        <taxon>Rhodospirillales</taxon>
        <taxon>Thalassobaculaceae</taxon>
        <taxon>Thalassobaculum</taxon>
    </lineage>
</organism>
<dbReference type="CDD" id="cd06268">
    <property type="entry name" value="PBP1_ABC_transporter_LIVBP-like"/>
    <property type="match status" value="1"/>
</dbReference>
<protein>
    <submittedName>
        <fullName evidence="6">Branched-chain amino acid transport system substrate-binding protein</fullName>
    </submittedName>
</protein>
<feature type="domain" description="Leucine-binding protein" evidence="5">
    <location>
        <begin position="43"/>
        <end position="388"/>
    </location>
</feature>
<name>A0A8G2BG06_9PROT</name>
<keyword evidence="7" id="KW-1185">Reference proteome</keyword>
<dbReference type="PANTHER" id="PTHR30483:SF6">
    <property type="entry name" value="PERIPLASMIC BINDING PROTEIN OF ABC TRANSPORTER FOR NATURAL AMINO ACIDS"/>
    <property type="match status" value="1"/>
</dbReference>
<dbReference type="NCBIfam" id="TIGR01409">
    <property type="entry name" value="TAT_signal_seq"/>
    <property type="match status" value="1"/>
</dbReference>
<dbReference type="EMBL" id="FNBW01000003">
    <property type="protein sequence ID" value="SDF45367.1"/>
    <property type="molecule type" value="Genomic_DNA"/>
</dbReference>
<evidence type="ECO:0000313" key="6">
    <source>
        <dbReference type="EMBL" id="SDF45367.1"/>
    </source>
</evidence>
<comment type="caution">
    <text evidence="6">The sequence shown here is derived from an EMBL/GenBank/DDBJ whole genome shotgun (WGS) entry which is preliminary data.</text>
</comment>
<dbReference type="PROSITE" id="PS51318">
    <property type="entry name" value="TAT"/>
    <property type="match status" value="1"/>
</dbReference>
<dbReference type="Gene3D" id="3.40.50.2300">
    <property type="match status" value="2"/>
</dbReference>
<dbReference type="InterPro" id="IPR028081">
    <property type="entry name" value="Leu-bd"/>
</dbReference>
<evidence type="ECO:0000313" key="7">
    <source>
        <dbReference type="Proteomes" id="UP000198615"/>
    </source>
</evidence>
<accession>A0A8G2BG06</accession>
<keyword evidence="3" id="KW-0732">Signal</keyword>
<reference evidence="6 7" key="1">
    <citation type="submission" date="2016-10" db="EMBL/GenBank/DDBJ databases">
        <authorList>
            <person name="Varghese N."/>
            <person name="Submissions S."/>
        </authorList>
    </citation>
    <scope>NUCLEOTIDE SEQUENCE [LARGE SCALE GENOMIC DNA]</scope>
    <source>
        <strain evidence="6 7">DSM 18839</strain>
    </source>
</reference>
<dbReference type="Pfam" id="PF13458">
    <property type="entry name" value="Peripla_BP_6"/>
    <property type="match status" value="1"/>
</dbReference>
<comment type="similarity">
    <text evidence="1">Belongs to the leucine-binding protein family.</text>
</comment>
<gene>
    <name evidence="6" type="ORF">SAMN05660686_01417</name>
</gene>
<dbReference type="SUPFAM" id="SSF53822">
    <property type="entry name" value="Periplasmic binding protein-like I"/>
    <property type="match status" value="1"/>
</dbReference>
<evidence type="ECO:0000256" key="4">
    <source>
        <dbReference type="ARBA" id="ARBA00022970"/>
    </source>
</evidence>
<dbReference type="GO" id="GO:0006865">
    <property type="term" value="P:amino acid transport"/>
    <property type="evidence" value="ECO:0007669"/>
    <property type="project" value="UniProtKB-KW"/>
</dbReference>
<keyword evidence="4" id="KW-0029">Amino-acid transport</keyword>
<proteinExistence type="inferred from homology"/>
<dbReference type="PANTHER" id="PTHR30483">
    <property type="entry name" value="LEUCINE-SPECIFIC-BINDING PROTEIN"/>
    <property type="match status" value="1"/>
</dbReference>
<evidence type="ECO:0000259" key="5">
    <source>
        <dbReference type="Pfam" id="PF13458"/>
    </source>
</evidence>
<evidence type="ECO:0000256" key="1">
    <source>
        <dbReference type="ARBA" id="ARBA00010062"/>
    </source>
</evidence>
<dbReference type="AlphaFoldDB" id="A0A8G2BG06"/>
<dbReference type="RefSeq" id="WP_093149167.1">
    <property type="nucleotide sequence ID" value="NZ_FNBW01000003.1"/>
</dbReference>
<sequence>MSMKAVNRRSFLKTSLLGGAAGGAALFGPWTHNRVYAAASDKPIRIGLTHDASGQFANSGQAEKRGSEMAVAEFNAKGGVLGRKIETVWMDTETNPQTGTRVAERMITRENVHFLAGAVQSGTANAISQVAQKYGCVYFNTNSSSPTESGANCHRVKFVWDGNGENFSKAAARNAINSFGNNWLLIYNDYVWGQNTNAATKKVATEYGATVMDEIAIPVGTRDWSSVLLKIQQMKPDVVAAAVGGDDFKVMRQQVHDMGLDRNPAWINNQQDWPDIFGLGADAAFGVFGTTWYHYLDLPGVPEFVKQYQEMYPTTRISVPGNVTYNGYVAMRELLRVVEEVGSTDNMKVIKALEGRVMTAKDRMQHFDAVIDANSHQVQQTIYLAEGNAKPRDDTDYFNILSWSDPEAIRSSAGDECKLESYADTPSYDQG</sequence>
<dbReference type="OrthoDB" id="5450279at2"/>
<dbReference type="InterPro" id="IPR051010">
    <property type="entry name" value="BCAA_transport"/>
</dbReference>
<keyword evidence="2" id="KW-0813">Transport</keyword>